<evidence type="ECO:0000259" key="14">
    <source>
        <dbReference type="Pfam" id="PF02463"/>
    </source>
</evidence>
<name>C8VHA6_EMENI</name>
<keyword evidence="16" id="KW-1185">Reference proteome</keyword>
<dbReference type="Proteomes" id="UP000000560">
    <property type="component" value="Chromosome VI"/>
</dbReference>
<evidence type="ECO:0000313" key="16">
    <source>
        <dbReference type="Proteomes" id="UP000000560"/>
    </source>
</evidence>
<evidence type="ECO:0000256" key="8">
    <source>
        <dbReference type="ARBA" id="ARBA00023054"/>
    </source>
</evidence>
<dbReference type="SUPFAM" id="SSF52540">
    <property type="entry name" value="P-loop containing nucleoside triphosphate hydrolases"/>
    <property type="match status" value="1"/>
</dbReference>
<dbReference type="Pfam" id="PF02463">
    <property type="entry name" value="SMC_N"/>
    <property type="match status" value="1"/>
</dbReference>
<evidence type="ECO:0000256" key="10">
    <source>
        <dbReference type="ARBA" id="ARBA00023204"/>
    </source>
</evidence>
<proteinExistence type="inferred from homology"/>
<evidence type="ECO:0000256" key="7">
    <source>
        <dbReference type="ARBA" id="ARBA00022840"/>
    </source>
</evidence>
<dbReference type="GeneID" id="2873803"/>
<feature type="domain" description="RecF/RecN/SMC N-terminal" evidence="14">
    <location>
        <begin position="106"/>
        <end position="1114"/>
    </location>
</feature>
<comment type="similarity">
    <text evidence="3">Belongs to the SMC family. SMC6 subfamily.</text>
</comment>
<keyword evidence="11" id="KW-0539">Nucleus</keyword>
<dbReference type="PANTHER" id="PTHR19306">
    <property type="entry name" value="STRUCTURAL MAINTENANCE OF CHROMOSOMES 5,6 SMC5, SMC6"/>
    <property type="match status" value="1"/>
</dbReference>
<dbReference type="eggNOG" id="KOG0250">
    <property type="taxonomic scope" value="Eukaryota"/>
</dbReference>
<dbReference type="Gene3D" id="3.40.50.300">
    <property type="entry name" value="P-loop containing nucleotide triphosphate hydrolases"/>
    <property type="match status" value="2"/>
</dbReference>
<evidence type="ECO:0000256" key="9">
    <source>
        <dbReference type="ARBA" id="ARBA00023172"/>
    </source>
</evidence>
<keyword evidence="8 12" id="KW-0175">Coiled coil</keyword>
<dbReference type="RefSeq" id="XP_050468367.1">
    <property type="nucleotide sequence ID" value="XM_050612443.1"/>
</dbReference>
<keyword evidence="4" id="KW-0158">Chromosome</keyword>
<sequence length="1146" mass="130444">MSNQKRSQESQDFSDTDHEDTSSDRSSLSLQTRKRPRVSDFAEFHRSDHSLAFSDIGGDTARATTSSTVDLEQDEEELELLATQIIQEKYSFGSDEPNAPSEHGILERVECYNFMCHDHFQVELGPLINFIVGKNGSGKSAVLTAITLCLGGKASTTNRGQSLKSFIKEGKESATIIVRIKNQGDGAYLPDDLGKSIIVERHFSKSGASSFKIKADNGRIFSTKRTELDAIIDHFTLQFENPMNVLSQDMARQFLSSSSPAEKYKFFVKGVQLEQLDQDYRLIEEYGDQIEEKIKSKQQDVSVLKNRRDAAERKLEMSDQQENLRERQRKLRRQAAWAQVEEQERIRDSLIAEISSLDSKISEVEAEVARCDAAIREVEAEAITAAQYCREASAKVDNAQNERNDIEARWNEALNERHELQAEQRRIREHVREANARIQQLQHQVDEETRRLADLHGGGYSRKLDELERAKQDAMEVRKQIDELEQNASQLSDDIRAAESQEKAAYQPVAQARRDLEEANSLLHNLNREGSGRNSGFPERMSALLKAIQQNRSFTETPVGPIGNFVTLLKPEWSSILESSFGATLNGFIVTSKRDQSILSEIMHRVNCPTPIFIGSGGSINTSQHEPDQQFNTVLRVLQFDNELVRRQLVINHGIEQNLLIENLEEASSVLFDGERPRNAKRCFCINKSDRRRGILLSYSRNGEPSQAPVSVYSGSPRMKSDRDSQIRVQREAVANLRQVLNAREEELRSAQSHLTRCRQAFERNERKKNFLVIESQRKDDRIEELEESLQKEGSQDGDLEILQASLREAQEEKLTHEGSLDDAANAMTEMMQNLKRIKKELATKDAEIARLKDELRVAESEQYLIADKRRKRIGEKNAAVELVDDTNRRRARMKQKRDSADADVLEYISKASVISERVEIDEGETPATLDRKLERVTRDMVTYSRELGGSREEIRAEADTAIKAHQQALKQVEEFGMLLEVLKASLNHRKERWRAFRSHISSRAKAQFTYLLSERSFRGRLLADHENKTLDLQVEPDITKDSSEGRGARTLSGGEKSFSQVCLLLALWEAMGSPIRCLDEFDVYMDHINRKMAIDMLMYAARRSVGRQFILITPGSRAEISLAPDVMVKELAEPERGQAILSFRH</sequence>
<evidence type="ECO:0000256" key="11">
    <source>
        <dbReference type="ARBA" id="ARBA00023242"/>
    </source>
</evidence>
<reference evidence="16" key="2">
    <citation type="journal article" date="2009" name="Fungal Genet. Biol.">
        <title>The 2008 update of the Aspergillus nidulans genome annotation: a community effort.</title>
        <authorList>
            <person name="Wortman J.R."/>
            <person name="Gilsenan J.M."/>
            <person name="Joardar V."/>
            <person name="Deegan J."/>
            <person name="Clutterbuck J."/>
            <person name="Andersen M.R."/>
            <person name="Archer D."/>
            <person name="Bencina M."/>
            <person name="Braus G."/>
            <person name="Coutinho P."/>
            <person name="von Dohren H."/>
            <person name="Doonan J."/>
            <person name="Driessen A.J."/>
            <person name="Durek P."/>
            <person name="Espeso E."/>
            <person name="Fekete E."/>
            <person name="Flipphi M."/>
            <person name="Estrada C.G."/>
            <person name="Geysens S."/>
            <person name="Goldman G."/>
            <person name="de Groot P.W."/>
            <person name="Hansen K."/>
            <person name="Harris S.D."/>
            <person name="Heinekamp T."/>
            <person name="Helmstaedt K."/>
            <person name="Henrissat B."/>
            <person name="Hofmann G."/>
            <person name="Homan T."/>
            <person name="Horio T."/>
            <person name="Horiuchi H."/>
            <person name="James S."/>
            <person name="Jones M."/>
            <person name="Karaffa L."/>
            <person name="Karanyi Z."/>
            <person name="Kato M."/>
            <person name="Keller N."/>
            <person name="Kelly D.E."/>
            <person name="Kiel J.A."/>
            <person name="Kim J.M."/>
            <person name="van der Klei I.J."/>
            <person name="Klis F.M."/>
            <person name="Kovalchuk A."/>
            <person name="Krasevec N."/>
            <person name="Kubicek C.P."/>
            <person name="Liu B."/>
            <person name="Maccabe A."/>
            <person name="Meyer V."/>
            <person name="Mirabito P."/>
            <person name="Miskei M."/>
            <person name="Mos M."/>
            <person name="Mullins J."/>
            <person name="Nelson D.R."/>
            <person name="Nielsen J."/>
            <person name="Oakley B.R."/>
            <person name="Osmani S.A."/>
            <person name="Pakula T."/>
            <person name="Paszewski A."/>
            <person name="Paulsen I."/>
            <person name="Pilsyk S."/>
            <person name="Pocsi I."/>
            <person name="Punt P.J."/>
            <person name="Ram A.F."/>
            <person name="Ren Q."/>
            <person name="Robellet X."/>
            <person name="Robson G."/>
            <person name="Seiboth B."/>
            <person name="van Solingen P."/>
            <person name="Specht T."/>
            <person name="Sun J."/>
            <person name="Taheri-Talesh N."/>
            <person name="Takeshita N."/>
            <person name="Ussery D."/>
            <person name="vanKuyk P.A."/>
            <person name="Visser H."/>
            <person name="van de Vondervoort P.J."/>
            <person name="de Vries R.P."/>
            <person name="Walton J."/>
            <person name="Xiang X."/>
            <person name="Xiong Y."/>
            <person name="Zeng A.P."/>
            <person name="Brandt B.W."/>
            <person name="Cornell M.J."/>
            <person name="van den Hondel C.A."/>
            <person name="Visser J."/>
            <person name="Oliver S.G."/>
            <person name="Turner G."/>
        </authorList>
    </citation>
    <scope>GENOME REANNOTATION</scope>
    <source>
        <strain evidence="16">FGSC A4 / ATCC 38163 / CBS 112.46 / NRRL 194 / M139</strain>
    </source>
</reference>
<keyword evidence="10" id="KW-0234">DNA repair</keyword>
<dbReference type="InterPro" id="IPR003395">
    <property type="entry name" value="RecF/RecN/SMC_N"/>
</dbReference>
<dbReference type="FunCoup" id="C8VHA6">
    <property type="interactions" value="796"/>
</dbReference>
<protein>
    <submittedName>
        <fullName evidence="15">DNA repair protein Rad18, putative (AFU_orthologue AFUA_3G05440)</fullName>
    </submittedName>
</protein>
<dbReference type="InterPro" id="IPR027417">
    <property type="entry name" value="P-loop_NTPase"/>
</dbReference>
<evidence type="ECO:0000256" key="12">
    <source>
        <dbReference type="SAM" id="Coils"/>
    </source>
</evidence>
<dbReference type="GO" id="GO:0003697">
    <property type="term" value="F:single-stranded DNA binding"/>
    <property type="evidence" value="ECO:0000318"/>
    <property type="project" value="GO_Central"/>
</dbReference>
<dbReference type="GO" id="GO:0005524">
    <property type="term" value="F:ATP binding"/>
    <property type="evidence" value="ECO:0007669"/>
    <property type="project" value="UniProtKB-KW"/>
</dbReference>
<keyword evidence="7" id="KW-0067">ATP-binding</keyword>
<keyword evidence="5" id="KW-0547">Nucleotide-binding</keyword>
<feature type="compositionally biased region" description="Polar residues" evidence="13">
    <location>
        <begin position="1"/>
        <end position="11"/>
    </location>
</feature>
<feature type="coiled-coil region" evidence="12">
    <location>
        <begin position="727"/>
        <end position="904"/>
    </location>
</feature>
<dbReference type="HOGENOM" id="CLU_009063_0_0_1"/>
<evidence type="ECO:0000256" key="13">
    <source>
        <dbReference type="SAM" id="MobiDB-lite"/>
    </source>
</evidence>
<dbReference type="GO" id="GO:0035861">
    <property type="term" value="C:site of double-strand break"/>
    <property type="evidence" value="ECO:0000318"/>
    <property type="project" value="GO_Central"/>
</dbReference>
<feature type="coiled-coil region" evidence="12">
    <location>
        <begin position="287"/>
        <end position="529"/>
    </location>
</feature>
<dbReference type="OMA" id="MCHDHFY"/>
<dbReference type="Gene3D" id="1.10.287.1490">
    <property type="match status" value="1"/>
</dbReference>
<evidence type="ECO:0000256" key="1">
    <source>
        <dbReference type="ARBA" id="ARBA00004123"/>
    </source>
</evidence>
<evidence type="ECO:0000313" key="15">
    <source>
        <dbReference type="EMBL" id="CBF82662.1"/>
    </source>
</evidence>
<dbReference type="GO" id="GO:0005634">
    <property type="term" value="C:nucleus"/>
    <property type="evidence" value="ECO:0000318"/>
    <property type="project" value="GO_Central"/>
</dbReference>
<organism evidence="15 16">
    <name type="scientific">Emericella nidulans (strain FGSC A4 / ATCC 38163 / CBS 112.46 / NRRL 194 / M139)</name>
    <name type="common">Aspergillus nidulans</name>
    <dbReference type="NCBI Taxonomy" id="227321"/>
    <lineage>
        <taxon>Eukaryota</taxon>
        <taxon>Fungi</taxon>
        <taxon>Dikarya</taxon>
        <taxon>Ascomycota</taxon>
        <taxon>Pezizomycotina</taxon>
        <taxon>Eurotiomycetes</taxon>
        <taxon>Eurotiomycetidae</taxon>
        <taxon>Eurotiales</taxon>
        <taxon>Aspergillaceae</taxon>
        <taxon>Aspergillus</taxon>
        <taxon>Aspergillus subgen. Nidulantes</taxon>
    </lineage>
</organism>
<dbReference type="PANTHER" id="PTHR19306:SF6">
    <property type="entry name" value="STRUCTURAL MAINTENANCE OF CHROMOSOMES PROTEIN 6"/>
    <property type="match status" value="1"/>
</dbReference>
<keyword evidence="6" id="KW-0227">DNA damage</keyword>
<feature type="region of interest" description="Disordered" evidence="13">
    <location>
        <begin position="706"/>
        <end position="725"/>
    </location>
</feature>
<evidence type="ECO:0000256" key="2">
    <source>
        <dbReference type="ARBA" id="ARBA00004286"/>
    </source>
</evidence>
<evidence type="ECO:0000256" key="5">
    <source>
        <dbReference type="ARBA" id="ARBA00022741"/>
    </source>
</evidence>
<gene>
    <name evidence="15" type="ORF">ANIA_10415</name>
</gene>
<comment type="subcellular location">
    <subcellularLocation>
        <location evidence="2">Chromosome</location>
    </subcellularLocation>
    <subcellularLocation>
        <location evidence="1">Nucleus</location>
    </subcellularLocation>
</comment>
<dbReference type="InParanoid" id="C8VHA6"/>
<dbReference type="GO" id="GO:0030915">
    <property type="term" value="C:Smc5-Smc6 complex"/>
    <property type="evidence" value="ECO:0000318"/>
    <property type="project" value="GO_Central"/>
</dbReference>
<evidence type="ECO:0000256" key="6">
    <source>
        <dbReference type="ARBA" id="ARBA00022763"/>
    </source>
</evidence>
<dbReference type="STRING" id="227321.C8VHA6"/>
<dbReference type="GO" id="GO:0000724">
    <property type="term" value="P:double-strand break repair via homologous recombination"/>
    <property type="evidence" value="ECO:0000318"/>
    <property type="project" value="GO_Central"/>
</dbReference>
<dbReference type="KEGG" id="ani:ANIA_10415"/>
<dbReference type="OrthoDB" id="10265785at2759"/>
<accession>C8VHA6</accession>
<dbReference type="EMBL" id="BN001306">
    <property type="protein sequence ID" value="CBF82662.1"/>
    <property type="molecule type" value="Genomic_DNA"/>
</dbReference>
<reference evidence="16" key="1">
    <citation type="journal article" date="2005" name="Nature">
        <title>Sequencing of Aspergillus nidulans and comparative analysis with A. fumigatus and A. oryzae.</title>
        <authorList>
            <person name="Galagan J.E."/>
            <person name="Calvo S.E."/>
            <person name="Cuomo C."/>
            <person name="Ma L.J."/>
            <person name="Wortman J.R."/>
            <person name="Batzoglou S."/>
            <person name="Lee S.I."/>
            <person name="Basturkmen M."/>
            <person name="Spevak C.C."/>
            <person name="Clutterbuck J."/>
            <person name="Kapitonov V."/>
            <person name="Jurka J."/>
            <person name="Scazzocchio C."/>
            <person name="Farman M."/>
            <person name="Butler J."/>
            <person name="Purcell S."/>
            <person name="Harris S."/>
            <person name="Braus G.H."/>
            <person name="Draht O."/>
            <person name="Busch S."/>
            <person name="D'Enfert C."/>
            <person name="Bouchier C."/>
            <person name="Goldman G.H."/>
            <person name="Bell-Pedersen D."/>
            <person name="Griffiths-Jones S."/>
            <person name="Doonan J.H."/>
            <person name="Yu J."/>
            <person name="Vienken K."/>
            <person name="Pain A."/>
            <person name="Freitag M."/>
            <person name="Selker E.U."/>
            <person name="Archer D.B."/>
            <person name="Penalva M.A."/>
            <person name="Oakley B.R."/>
            <person name="Momany M."/>
            <person name="Tanaka T."/>
            <person name="Kumagai T."/>
            <person name="Asai K."/>
            <person name="Machida M."/>
            <person name="Nierman W.C."/>
            <person name="Denning D.W."/>
            <person name="Caddick M."/>
            <person name="Hynes M."/>
            <person name="Paoletti M."/>
            <person name="Fischer R."/>
            <person name="Miller B."/>
            <person name="Dyer P."/>
            <person name="Sachs M.S."/>
            <person name="Osmani S.A."/>
            <person name="Birren B.W."/>
        </authorList>
    </citation>
    <scope>NUCLEOTIDE SEQUENCE [LARGE SCALE GENOMIC DNA]</scope>
    <source>
        <strain evidence="16">FGSC A4 / ATCC 38163 / CBS 112.46 / NRRL 194 / M139</strain>
    </source>
</reference>
<evidence type="ECO:0000256" key="4">
    <source>
        <dbReference type="ARBA" id="ARBA00022454"/>
    </source>
</evidence>
<evidence type="ECO:0000256" key="3">
    <source>
        <dbReference type="ARBA" id="ARBA00006793"/>
    </source>
</evidence>
<dbReference type="GO" id="GO:0003684">
    <property type="term" value="F:damaged DNA binding"/>
    <property type="evidence" value="ECO:0000318"/>
    <property type="project" value="GO_Central"/>
</dbReference>
<feature type="region of interest" description="Disordered" evidence="13">
    <location>
        <begin position="1"/>
        <end position="41"/>
    </location>
</feature>
<dbReference type="AlphaFoldDB" id="C8VHA6"/>
<keyword evidence="9" id="KW-0233">DNA recombination</keyword>